<gene>
    <name evidence="3" type="ORF">GCU54_17160</name>
</gene>
<evidence type="ECO:0000313" key="4">
    <source>
        <dbReference type="Proteomes" id="UP000471126"/>
    </source>
</evidence>
<feature type="transmembrane region" description="Helical" evidence="2">
    <location>
        <begin position="257"/>
        <end position="277"/>
    </location>
</feature>
<dbReference type="AlphaFoldDB" id="A0A6P0GK43"/>
<keyword evidence="2" id="KW-1133">Transmembrane helix</keyword>
<dbReference type="Proteomes" id="UP000471126">
    <property type="component" value="Unassembled WGS sequence"/>
</dbReference>
<keyword evidence="2" id="KW-0472">Membrane</keyword>
<name>A0A6P0GK43_9ACTN</name>
<dbReference type="Pfam" id="PF12730">
    <property type="entry name" value="ABC2_membrane_4"/>
    <property type="match status" value="1"/>
</dbReference>
<protein>
    <submittedName>
        <fullName evidence="3">ABC transporter permease subunit</fullName>
    </submittedName>
</protein>
<dbReference type="GO" id="GO:0005886">
    <property type="term" value="C:plasma membrane"/>
    <property type="evidence" value="ECO:0007669"/>
    <property type="project" value="UniProtKB-SubCell"/>
</dbReference>
<sequence length="282" mass="28459">MTTDTTLGTPSRPGPSRVPGQATRVAHPDLGPERGPSLGRLARSEWTKLRSLRSTWWTLALAALTGIGFALAVAATVGAGDVSSDALGEDDFALVLGETGVAALVLGVLGALQMSSEYASGTISVSLTAVPRRRPLLAAKAAVLVAVVAPLSMAVSAGALLVGDAIIEGGLAFSWPAVLGNTAYLTAVAVLGLSLATLTRSTAMAIAVLVAVVFVLPPLLPLLPWGWAETVADLLPGAAQESLISTVPGTAPLGDVAAVRTLAAWILVPLTAGAVLLTRRDA</sequence>
<feature type="region of interest" description="Disordered" evidence="1">
    <location>
        <begin position="1"/>
        <end position="38"/>
    </location>
</feature>
<evidence type="ECO:0000313" key="3">
    <source>
        <dbReference type="EMBL" id="NEM07725.1"/>
    </source>
</evidence>
<dbReference type="GO" id="GO:0140359">
    <property type="term" value="F:ABC-type transporter activity"/>
    <property type="evidence" value="ECO:0007669"/>
    <property type="project" value="InterPro"/>
</dbReference>
<keyword evidence="2" id="KW-0812">Transmembrane</keyword>
<feature type="transmembrane region" description="Helical" evidence="2">
    <location>
        <begin position="203"/>
        <end position="227"/>
    </location>
</feature>
<feature type="transmembrane region" description="Helical" evidence="2">
    <location>
        <begin position="92"/>
        <end position="112"/>
    </location>
</feature>
<comment type="caution">
    <text evidence="3">The sequence shown here is derived from an EMBL/GenBank/DDBJ whole genome shotgun (WGS) entry which is preliminary data.</text>
</comment>
<feature type="transmembrane region" description="Helical" evidence="2">
    <location>
        <begin position="173"/>
        <end position="196"/>
    </location>
</feature>
<reference evidence="3 4" key="1">
    <citation type="submission" date="2019-12" db="EMBL/GenBank/DDBJ databases">
        <title>WGS of CPCC 203550 I12A-02606.</title>
        <authorList>
            <person name="Jiang Z."/>
        </authorList>
    </citation>
    <scope>NUCLEOTIDE SEQUENCE [LARGE SCALE GENOMIC DNA]</scope>
    <source>
        <strain evidence="3 4">I12A-02606</strain>
    </source>
</reference>
<proteinExistence type="predicted"/>
<accession>A0A6P0GK43</accession>
<organism evidence="3 4">
    <name type="scientific">Geodermatophilus normandii</name>
    <dbReference type="NCBI Taxonomy" id="1137989"/>
    <lineage>
        <taxon>Bacteria</taxon>
        <taxon>Bacillati</taxon>
        <taxon>Actinomycetota</taxon>
        <taxon>Actinomycetes</taxon>
        <taxon>Geodermatophilales</taxon>
        <taxon>Geodermatophilaceae</taxon>
        <taxon>Geodermatophilus</taxon>
    </lineage>
</organism>
<dbReference type="EMBL" id="JAAGWE010000030">
    <property type="protein sequence ID" value="NEM07725.1"/>
    <property type="molecule type" value="Genomic_DNA"/>
</dbReference>
<feature type="transmembrane region" description="Helical" evidence="2">
    <location>
        <begin position="56"/>
        <end position="80"/>
    </location>
</feature>
<feature type="transmembrane region" description="Helical" evidence="2">
    <location>
        <begin position="141"/>
        <end position="167"/>
    </location>
</feature>
<evidence type="ECO:0000256" key="2">
    <source>
        <dbReference type="SAM" id="Phobius"/>
    </source>
</evidence>
<evidence type="ECO:0000256" key="1">
    <source>
        <dbReference type="SAM" id="MobiDB-lite"/>
    </source>
</evidence>